<evidence type="ECO:0000313" key="2">
    <source>
        <dbReference type="EMBL" id="SEQ90876.1"/>
    </source>
</evidence>
<dbReference type="RefSeq" id="WP_089951501.1">
    <property type="nucleotide sequence ID" value="NZ_FOFR01000006.1"/>
</dbReference>
<dbReference type="EMBL" id="FOFR01000006">
    <property type="protein sequence ID" value="SEQ90876.1"/>
    <property type="molecule type" value="Genomic_DNA"/>
</dbReference>
<keyword evidence="3" id="KW-1185">Reference proteome</keyword>
<dbReference type="InterPro" id="IPR036513">
    <property type="entry name" value="STAS_dom_sf"/>
</dbReference>
<dbReference type="PROSITE" id="PS50801">
    <property type="entry name" value="STAS"/>
    <property type="match status" value="1"/>
</dbReference>
<protein>
    <submittedName>
        <fullName evidence="2">Anti-anti-sigma factor</fullName>
    </submittedName>
</protein>
<accession>A0A1H9JVC5</accession>
<dbReference type="Pfam" id="PF01740">
    <property type="entry name" value="STAS"/>
    <property type="match status" value="1"/>
</dbReference>
<dbReference type="OrthoDB" id="3693619at2"/>
<evidence type="ECO:0000313" key="3">
    <source>
        <dbReference type="Proteomes" id="UP000199352"/>
    </source>
</evidence>
<dbReference type="PANTHER" id="PTHR33495">
    <property type="entry name" value="ANTI-SIGMA FACTOR ANTAGONIST TM_1081-RELATED-RELATED"/>
    <property type="match status" value="1"/>
</dbReference>
<dbReference type="Gene3D" id="3.30.750.24">
    <property type="entry name" value="STAS domain"/>
    <property type="match status" value="1"/>
</dbReference>
<feature type="domain" description="STAS" evidence="1">
    <location>
        <begin position="12"/>
        <end position="121"/>
    </location>
</feature>
<dbReference type="CDD" id="cd07043">
    <property type="entry name" value="STAS_anti-anti-sigma_factors"/>
    <property type="match status" value="1"/>
</dbReference>
<dbReference type="Proteomes" id="UP000199352">
    <property type="component" value="Unassembled WGS sequence"/>
</dbReference>
<proteinExistence type="predicted"/>
<gene>
    <name evidence="2" type="ORF">SAMN05216188_106169</name>
</gene>
<dbReference type="PANTHER" id="PTHR33495:SF13">
    <property type="entry name" value="ANTI-SIGMA-F FACTOR ANTAGONIST RSFB"/>
    <property type="match status" value="1"/>
</dbReference>
<name>A0A1H9JVC5_9PSEU</name>
<reference evidence="3" key="1">
    <citation type="submission" date="2016-10" db="EMBL/GenBank/DDBJ databases">
        <authorList>
            <person name="Varghese N."/>
            <person name="Submissions S."/>
        </authorList>
    </citation>
    <scope>NUCLEOTIDE SEQUENCE [LARGE SCALE GENOMIC DNA]</scope>
    <source>
        <strain evidence="3">CGMCC 4.3525</strain>
    </source>
</reference>
<organism evidence="2 3">
    <name type="scientific">Lentzea xinjiangensis</name>
    <dbReference type="NCBI Taxonomy" id="402600"/>
    <lineage>
        <taxon>Bacteria</taxon>
        <taxon>Bacillati</taxon>
        <taxon>Actinomycetota</taxon>
        <taxon>Actinomycetes</taxon>
        <taxon>Pseudonocardiales</taxon>
        <taxon>Pseudonocardiaceae</taxon>
        <taxon>Lentzea</taxon>
    </lineage>
</organism>
<dbReference type="AlphaFoldDB" id="A0A1H9JVC5"/>
<dbReference type="SUPFAM" id="SSF52091">
    <property type="entry name" value="SpoIIaa-like"/>
    <property type="match status" value="1"/>
</dbReference>
<evidence type="ECO:0000259" key="1">
    <source>
        <dbReference type="PROSITE" id="PS50801"/>
    </source>
</evidence>
<dbReference type="InterPro" id="IPR002645">
    <property type="entry name" value="STAS_dom"/>
</dbReference>
<dbReference type="STRING" id="402600.SAMN05216188_106169"/>
<sequence length="129" mass="13343">MSRQSDGGVSVLTARAVDHDGIAVVVVSGEIDRITENSPLDEAFFAVRQSPAGLVIDLDGVTFFGSAGINMLVAVRREAASAGVPFAVVAETRLVLRPLEVSGVDALLSVHPALPDALAALRSAQPSPR</sequence>
<dbReference type="GO" id="GO:0043856">
    <property type="term" value="F:anti-sigma factor antagonist activity"/>
    <property type="evidence" value="ECO:0007669"/>
    <property type="project" value="TreeGrafter"/>
</dbReference>